<accession>A0A1H3UEX0</accession>
<evidence type="ECO:0000313" key="1">
    <source>
        <dbReference type="EMBL" id="SDZ60993.1"/>
    </source>
</evidence>
<reference evidence="1 2" key="1">
    <citation type="submission" date="2016-10" db="EMBL/GenBank/DDBJ databases">
        <authorList>
            <person name="de Groot N.N."/>
        </authorList>
    </citation>
    <scope>NUCLEOTIDE SEQUENCE [LARGE SCALE GENOMIC DNA]</scope>
    <source>
        <strain evidence="1 2">LMG 24775</strain>
    </source>
</reference>
<dbReference type="InterPro" id="IPR021557">
    <property type="entry name" value="DUF3016"/>
</dbReference>
<sequence length="201" mass="22148">MAVSIAKKAISATQVAPPARRRWMCMALGAACLGMVAGCAVQGPEQGRAAGARQGAVPAGIVSVTFDDPSRFDASRSGPGETDKARRAWVDALAQFLAERAAPRLPQGQRLEVHLTDVQRAGSFEPWRGPQAADVRIVRDIYPPRIDLRFKLLDADGKLLREGSRQLRDATFMMRPDLYPNDPLRYEKTLLDDWLRAELPK</sequence>
<dbReference type="Proteomes" id="UP000183417">
    <property type="component" value="Unassembled WGS sequence"/>
</dbReference>
<protein>
    <recommendedName>
        <fullName evidence="3">DUF3016 domain-containing protein</fullName>
    </recommendedName>
</protein>
<organism evidence="1 2">
    <name type="scientific">Delftia lacustris</name>
    <dbReference type="NCBI Taxonomy" id="558537"/>
    <lineage>
        <taxon>Bacteria</taxon>
        <taxon>Pseudomonadati</taxon>
        <taxon>Pseudomonadota</taxon>
        <taxon>Betaproteobacteria</taxon>
        <taxon>Burkholderiales</taxon>
        <taxon>Comamonadaceae</taxon>
        <taxon>Delftia</taxon>
    </lineage>
</organism>
<proteinExistence type="predicted"/>
<gene>
    <name evidence="1" type="ORF">SAMN05421547_14333</name>
</gene>
<evidence type="ECO:0008006" key="3">
    <source>
        <dbReference type="Google" id="ProtNLM"/>
    </source>
</evidence>
<name>A0A1H3UEX0_9BURK</name>
<dbReference type="AlphaFoldDB" id="A0A1H3UEX0"/>
<dbReference type="Pfam" id="PF11454">
    <property type="entry name" value="DUF3016"/>
    <property type="match status" value="1"/>
</dbReference>
<dbReference type="EMBL" id="FNPE01000043">
    <property type="protein sequence ID" value="SDZ60993.1"/>
    <property type="molecule type" value="Genomic_DNA"/>
</dbReference>
<dbReference type="RefSeq" id="WP_074924252.1">
    <property type="nucleotide sequence ID" value="NZ_CP141274.1"/>
</dbReference>
<dbReference type="GeneID" id="94695590"/>
<evidence type="ECO:0000313" key="2">
    <source>
        <dbReference type="Proteomes" id="UP000183417"/>
    </source>
</evidence>